<dbReference type="InterPro" id="IPR001453">
    <property type="entry name" value="MoaB/Mog_dom"/>
</dbReference>
<dbReference type="InterPro" id="IPR012245">
    <property type="entry name" value="MoaB"/>
</dbReference>
<name>A0A268ES88_9BACL</name>
<dbReference type="SUPFAM" id="SSF53218">
    <property type="entry name" value="Molybdenum cofactor biosynthesis proteins"/>
    <property type="match status" value="1"/>
</dbReference>
<dbReference type="PANTHER" id="PTHR43232">
    <property type="entry name" value="MOLYBDENUM COFACTOR BIOSYNTHESIS PROTEIN B"/>
    <property type="match status" value="1"/>
</dbReference>
<evidence type="ECO:0000256" key="2">
    <source>
        <dbReference type="ARBA" id="ARBA00005046"/>
    </source>
</evidence>
<dbReference type="CDD" id="cd00886">
    <property type="entry name" value="MogA_MoaB"/>
    <property type="match status" value="1"/>
</dbReference>
<evidence type="ECO:0000313" key="9">
    <source>
        <dbReference type="EMBL" id="PAD75989.1"/>
    </source>
</evidence>
<evidence type="ECO:0000313" key="8">
    <source>
        <dbReference type="EMBL" id="MUG66668.1"/>
    </source>
</evidence>
<dbReference type="PROSITE" id="PS01078">
    <property type="entry name" value="MOCF_BIOSYNTHESIS_1"/>
    <property type="match status" value="1"/>
</dbReference>
<dbReference type="Pfam" id="PF00994">
    <property type="entry name" value="MoCF_biosynth"/>
    <property type="match status" value="1"/>
</dbReference>
<dbReference type="EMBL" id="WOAA01000008">
    <property type="protein sequence ID" value="MUG66668.1"/>
    <property type="molecule type" value="Genomic_DNA"/>
</dbReference>
<evidence type="ECO:0000256" key="5">
    <source>
        <dbReference type="ARBA" id="ARBA00023150"/>
    </source>
</evidence>
<dbReference type="RefSeq" id="WP_095265750.1">
    <property type="nucleotide sequence ID" value="NZ_NPBY01000043.1"/>
</dbReference>
<proteinExistence type="inferred from homology"/>
<evidence type="ECO:0000313" key="11">
    <source>
        <dbReference type="Proteomes" id="UP000435177"/>
    </source>
</evidence>
<dbReference type="Gene3D" id="3.40.980.10">
    <property type="entry name" value="MoaB/Mog-like domain"/>
    <property type="match status" value="1"/>
</dbReference>
<dbReference type="NCBIfam" id="TIGR00177">
    <property type="entry name" value="molyb_syn"/>
    <property type="match status" value="1"/>
</dbReference>
<dbReference type="PANTHER" id="PTHR43232:SF2">
    <property type="entry name" value="MOLYBDENUM COFACTOR BIOSYNTHESIS PROTEIN B"/>
    <property type="match status" value="1"/>
</dbReference>
<reference evidence="8 11" key="2">
    <citation type="submission" date="2019-11" db="EMBL/GenBank/DDBJ databases">
        <title>Draft genome sequences of five Paenibacillus species of dairy origin.</title>
        <authorList>
            <person name="Olajide A.M."/>
            <person name="Chen S."/>
            <person name="Lapointe G."/>
        </authorList>
    </citation>
    <scope>NUCLEOTIDE SEQUENCE [LARGE SCALE GENOMIC DNA]</scope>
    <source>
        <strain evidence="8 11">3CS1</strain>
    </source>
</reference>
<evidence type="ECO:0000256" key="6">
    <source>
        <dbReference type="PIRNR" id="PIRNR006443"/>
    </source>
</evidence>
<dbReference type="UniPathway" id="UPA00344"/>
<dbReference type="GO" id="GO:0006777">
    <property type="term" value="P:Mo-molybdopterin cofactor biosynthetic process"/>
    <property type="evidence" value="ECO:0007669"/>
    <property type="project" value="UniProtKB-UniRule"/>
</dbReference>
<comment type="pathway">
    <text evidence="2 6">Cofactor biosynthesis; molybdopterin biosynthesis.</text>
</comment>
<organism evidence="9 10">
    <name type="scientific">Paenibacillus campinasensis</name>
    <dbReference type="NCBI Taxonomy" id="66347"/>
    <lineage>
        <taxon>Bacteria</taxon>
        <taxon>Bacillati</taxon>
        <taxon>Bacillota</taxon>
        <taxon>Bacilli</taxon>
        <taxon>Bacillales</taxon>
        <taxon>Paenibacillaceae</taxon>
        <taxon>Paenibacillus</taxon>
    </lineage>
</organism>
<dbReference type="AlphaFoldDB" id="A0A268ES88"/>
<dbReference type="PIRSF" id="PIRSF006443">
    <property type="entry name" value="MoaB"/>
    <property type="match status" value="1"/>
</dbReference>
<evidence type="ECO:0000256" key="3">
    <source>
        <dbReference type="ARBA" id="ARBA00006112"/>
    </source>
</evidence>
<accession>A0A268ES88</accession>
<gene>
    <name evidence="9" type="ORF">CHH67_13175</name>
    <name evidence="8" type="ORF">GNP94_11720</name>
</gene>
<dbReference type="Proteomes" id="UP000215596">
    <property type="component" value="Unassembled WGS sequence"/>
</dbReference>
<comment type="similarity">
    <text evidence="3 6">Belongs to the MoaB/Mog family.</text>
</comment>
<keyword evidence="5 6" id="KW-0501">Molybdenum cofactor biosynthesis</keyword>
<comment type="function">
    <text evidence="1 6">May be involved in the biosynthesis of molybdopterin.</text>
</comment>
<feature type="domain" description="MoaB/Mog" evidence="7">
    <location>
        <begin position="18"/>
        <end position="163"/>
    </location>
</feature>
<dbReference type="FunFam" id="3.40.980.10:FF:000006">
    <property type="entry name" value="Molybdenum cofactor biosynthesis protein B"/>
    <property type="match status" value="1"/>
</dbReference>
<dbReference type="SMART" id="SM00852">
    <property type="entry name" value="MoCF_biosynth"/>
    <property type="match status" value="1"/>
</dbReference>
<evidence type="ECO:0000313" key="10">
    <source>
        <dbReference type="Proteomes" id="UP000215596"/>
    </source>
</evidence>
<comment type="caution">
    <text evidence="9">The sequence shown here is derived from an EMBL/GenBank/DDBJ whole genome shotgun (WGS) entry which is preliminary data.</text>
</comment>
<dbReference type="EMBL" id="NPBY01000043">
    <property type="protein sequence ID" value="PAD75989.1"/>
    <property type="molecule type" value="Genomic_DNA"/>
</dbReference>
<dbReference type="GO" id="GO:0005829">
    <property type="term" value="C:cytosol"/>
    <property type="evidence" value="ECO:0007669"/>
    <property type="project" value="TreeGrafter"/>
</dbReference>
<protein>
    <recommendedName>
        <fullName evidence="4 6">Molybdenum cofactor biosynthesis protein B</fullName>
    </recommendedName>
</protein>
<dbReference type="InterPro" id="IPR008284">
    <property type="entry name" value="MoCF_biosynth_CS"/>
</dbReference>
<evidence type="ECO:0000256" key="1">
    <source>
        <dbReference type="ARBA" id="ARBA00003487"/>
    </source>
</evidence>
<reference evidence="9 10" key="1">
    <citation type="submission" date="2017-07" db="EMBL/GenBank/DDBJ databases">
        <title>Isolation and whole genome analysis of endospore-forming bacteria from heroin.</title>
        <authorList>
            <person name="Kalinowski J."/>
            <person name="Ahrens B."/>
            <person name="Al-Dilaimi A."/>
            <person name="Winkler A."/>
            <person name="Wibberg D."/>
            <person name="Schleenbecker U."/>
            <person name="Ruckert C."/>
            <person name="Wolfel R."/>
            <person name="Grass G."/>
        </authorList>
    </citation>
    <scope>NUCLEOTIDE SEQUENCE [LARGE SCALE GENOMIC DNA]</scope>
    <source>
        <strain evidence="9 10">7537-G1</strain>
    </source>
</reference>
<evidence type="ECO:0000259" key="7">
    <source>
        <dbReference type="SMART" id="SM00852"/>
    </source>
</evidence>
<sequence>MNSVEEHRQEAPQTVNCMIVTVSDTRTEENDRSGHLMREMLEEAGYRVVKKMIVKDDYDTIRELIHEAAGDPEVEAVLLTGGTGISRRDTTYEAVASLLDKELPGFGEIFRYLSFAEDIGPAAILSRAIGGTVGNTAVFSMPGSTGAVKLALSRILVPELRHVKRELDKQG</sequence>
<keyword evidence="11" id="KW-1185">Reference proteome</keyword>
<dbReference type="InterPro" id="IPR036425">
    <property type="entry name" value="MoaB/Mog-like_dom_sf"/>
</dbReference>
<evidence type="ECO:0000256" key="4">
    <source>
        <dbReference type="ARBA" id="ARBA00015262"/>
    </source>
</evidence>
<dbReference type="OrthoDB" id="9784492at2"/>
<dbReference type="Proteomes" id="UP000435177">
    <property type="component" value="Unassembled WGS sequence"/>
</dbReference>